<feature type="transmembrane region" description="Helical" evidence="2">
    <location>
        <begin position="44"/>
        <end position="74"/>
    </location>
</feature>
<feature type="transmembrane region" description="Helical" evidence="2">
    <location>
        <begin position="253"/>
        <end position="279"/>
    </location>
</feature>
<comment type="caution">
    <text evidence="3">The sequence shown here is derived from an EMBL/GenBank/DDBJ whole genome shotgun (WGS) entry which is preliminary data.</text>
</comment>
<keyword evidence="2" id="KW-0812">Transmembrane</keyword>
<organism evidence="3 4">
    <name type="scientific">Trichosporon asahii var. asahii (strain CBS 8904)</name>
    <name type="common">Yeast</name>
    <dbReference type="NCBI Taxonomy" id="1220162"/>
    <lineage>
        <taxon>Eukaryota</taxon>
        <taxon>Fungi</taxon>
        <taxon>Dikarya</taxon>
        <taxon>Basidiomycota</taxon>
        <taxon>Agaricomycotina</taxon>
        <taxon>Tremellomycetes</taxon>
        <taxon>Trichosporonales</taxon>
        <taxon>Trichosporonaceae</taxon>
        <taxon>Trichosporon</taxon>
    </lineage>
</organism>
<evidence type="ECO:0000313" key="3">
    <source>
        <dbReference type="EMBL" id="EKD01769.1"/>
    </source>
</evidence>
<dbReference type="STRING" id="1220162.K1WKD5"/>
<feature type="compositionally biased region" description="Basic and acidic residues" evidence="1">
    <location>
        <begin position="526"/>
        <end position="538"/>
    </location>
</feature>
<dbReference type="AlphaFoldDB" id="K1WKD5"/>
<name>K1WKD5_TRIAC</name>
<keyword evidence="2" id="KW-1133">Transmembrane helix</keyword>
<dbReference type="InParanoid" id="K1WKD5"/>
<feature type="region of interest" description="Disordered" evidence="1">
    <location>
        <begin position="296"/>
        <end position="320"/>
    </location>
</feature>
<evidence type="ECO:0000256" key="1">
    <source>
        <dbReference type="SAM" id="MobiDB-lite"/>
    </source>
</evidence>
<feature type="compositionally biased region" description="Basic and acidic residues" evidence="1">
    <location>
        <begin position="489"/>
        <end position="504"/>
    </location>
</feature>
<keyword evidence="4" id="KW-1185">Reference proteome</keyword>
<dbReference type="EMBL" id="AMBO01000310">
    <property type="protein sequence ID" value="EKD01769.1"/>
    <property type="molecule type" value="Genomic_DNA"/>
</dbReference>
<proteinExistence type="predicted"/>
<feature type="region of interest" description="Disordered" evidence="1">
    <location>
        <begin position="447"/>
        <end position="476"/>
    </location>
</feature>
<feature type="region of interest" description="Disordered" evidence="1">
    <location>
        <begin position="489"/>
        <end position="642"/>
    </location>
</feature>
<sequence>MSGLGHLQALAMSDGNLDPTLTEGLANPYLVYQPSFAFSLPVQLLVTGITLTLLVVLLCCLLSSIITVLLSVCVKTGVVLKHNYDTANTWPYALDYVAVPIPAEDWNIGEEAAWLLLQCICNLLANLTHIQFLTLLYPSRVEARMIIIILGPMALASSGLYFCTLSGTRMVGNTDIPVRDLGDAIRNVLNSTLLLIFGLSLAIWGFFVNRNRAWRLDGGTAVFGAGALVLAVVTTASSFVAVKEEGIPWLQHLIWAAVLWQTWLGWWWWVGAGMGIGEVEDIMERALRKRRKAARRAHRRDVINSHTHGNAQKKHLSAKDVVKNGTNAVVGFTSSLHHLVNSSGSHGSGGSETRRRRHADPDREPDVEEGLEGIELGSVRIQEPVRSEGSGSGSGGGAHPSSNSETSSTSRTPSLHPPKTLSELVAYPTTWLQVYFRRLRKEHEEAARRRAVEQAQRRSRVPAIHGGQQPRVLDEPSGWGLGAYGLREAEESTRRVQEANRQIRQEALLRANSKDSDASASEGEGDEPRRTHRHDSTRSARSARSRRESAERAERAERADRLERGGIVPDDELRGTASRRTEDTQFTHDTGASAETGDTELKTEDDEEVVGELVERPEERGQWEDISSDEEQGRERDRRRERERAINPGWSWWGPLREWRLVERNTY</sequence>
<protein>
    <submittedName>
        <fullName evidence="3">Uncharacterized protein</fullName>
    </submittedName>
</protein>
<feature type="compositionally biased region" description="Basic and acidic residues" evidence="1">
    <location>
        <begin position="613"/>
        <end position="623"/>
    </location>
</feature>
<keyword evidence="2" id="KW-0472">Membrane</keyword>
<evidence type="ECO:0000256" key="2">
    <source>
        <dbReference type="SAM" id="Phobius"/>
    </source>
</evidence>
<dbReference type="Proteomes" id="UP000006757">
    <property type="component" value="Unassembled WGS sequence"/>
</dbReference>
<reference evidence="3 4" key="1">
    <citation type="journal article" date="2012" name="Eukaryot. Cell">
        <title>Genome sequence of the Trichosporon asahii environmental strain CBS 8904.</title>
        <authorList>
            <person name="Yang R.Y."/>
            <person name="Li H.T."/>
            <person name="Zhu H."/>
            <person name="Zhou G.P."/>
            <person name="Wang M."/>
            <person name="Wang L."/>
        </authorList>
    </citation>
    <scope>NUCLEOTIDE SEQUENCE [LARGE SCALE GENOMIC DNA]</scope>
    <source>
        <strain evidence="3 4">CBS 8904</strain>
    </source>
</reference>
<feature type="transmembrane region" description="Helical" evidence="2">
    <location>
        <begin position="220"/>
        <end position="241"/>
    </location>
</feature>
<dbReference type="OMA" id="LIHITHI"/>
<evidence type="ECO:0000313" key="4">
    <source>
        <dbReference type="Proteomes" id="UP000006757"/>
    </source>
</evidence>
<dbReference type="OrthoDB" id="3357304at2759"/>
<feature type="transmembrane region" description="Helical" evidence="2">
    <location>
        <begin position="145"/>
        <end position="168"/>
    </location>
</feature>
<feature type="transmembrane region" description="Helical" evidence="2">
    <location>
        <begin position="188"/>
        <end position="208"/>
    </location>
</feature>
<feature type="region of interest" description="Disordered" evidence="1">
    <location>
        <begin position="340"/>
        <end position="421"/>
    </location>
</feature>
<feature type="compositionally biased region" description="Basic and acidic residues" evidence="1">
    <location>
        <begin position="447"/>
        <end position="456"/>
    </location>
</feature>
<feature type="compositionally biased region" description="Basic and acidic residues" evidence="1">
    <location>
        <begin position="571"/>
        <end position="586"/>
    </location>
</feature>
<feature type="compositionally biased region" description="Low complexity" evidence="1">
    <location>
        <begin position="399"/>
        <end position="414"/>
    </location>
</feature>
<gene>
    <name evidence="3" type="ORF">A1Q2_03832</name>
</gene>
<feature type="compositionally biased region" description="Basic and acidic residues" evidence="1">
    <location>
        <begin position="545"/>
        <end position="564"/>
    </location>
</feature>
<dbReference type="eggNOG" id="ENOG502QVJI">
    <property type="taxonomic scope" value="Eukaryota"/>
</dbReference>
<feature type="compositionally biased region" description="Basic and acidic residues" evidence="1">
    <location>
        <begin position="631"/>
        <end position="642"/>
    </location>
</feature>
<dbReference type="HOGENOM" id="CLU_016579_1_0_1"/>
<accession>K1WKD5</accession>